<evidence type="ECO:0000313" key="2">
    <source>
        <dbReference type="Proteomes" id="UP000636004"/>
    </source>
</evidence>
<dbReference type="Proteomes" id="UP000636004">
    <property type="component" value="Unassembled WGS sequence"/>
</dbReference>
<keyword evidence="2" id="KW-1185">Reference proteome</keyword>
<comment type="caution">
    <text evidence="1">The sequence shown here is derived from an EMBL/GenBank/DDBJ whole genome shotgun (WGS) entry which is preliminary data.</text>
</comment>
<dbReference type="EMBL" id="BMWZ01000004">
    <property type="protein sequence ID" value="GGZ83150.1"/>
    <property type="molecule type" value="Genomic_DNA"/>
</dbReference>
<protein>
    <submittedName>
        <fullName evidence="1">Uncharacterized protein</fullName>
    </submittedName>
</protein>
<evidence type="ECO:0000313" key="1">
    <source>
        <dbReference type="EMBL" id="GGZ83150.1"/>
    </source>
</evidence>
<reference evidence="1" key="2">
    <citation type="submission" date="2020-09" db="EMBL/GenBank/DDBJ databases">
        <authorList>
            <person name="Sun Q."/>
            <person name="Kim S."/>
        </authorList>
    </citation>
    <scope>NUCLEOTIDE SEQUENCE</scope>
    <source>
        <strain evidence="1">KCTC 12710</strain>
    </source>
</reference>
<organism evidence="1 2">
    <name type="scientific">Algibacter mikhailovii</name>
    <dbReference type="NCBI Taxonomy" id="425498"/>
    <lineage>
        <taxon>Bacteria</taxon>
        <taxon>Pseudomonadati</taxon>
        <taxon>Bacteroidota</taxon>
        <taxon>Flavobacteriia</taxon>
        <taxon>Flavobacteriales</taxon>
        <taxon>Flavobacteriaceae</taxon>
        <taxon>Algibacter</taxon>
    </lineage>
</organism>
<dbReference type="AlphaFoldDB" id="A0A918VA58"/>
<proteinExistence type="predicted"/>
<name>A0A918VA58_9FLAO</name>
<gene>
    <name evidence="1" type="ORF">GCM10007028_21330</name>
</gene>
<accession>A0A918VA58</accession>
<sequence>MRFPSEEDSGSFTKIFSGTAILRFESRLCIIKVFVFKYNSITIINENKAIVFINVQSGITMMIEEYLLKFAVMVLLRLILGY</sequence>
<reference evidence="1" key="1">
    <citation type="journal article" date="2014" name="Int. J. Syst. Evol. Microbiol.">
        <title>Complete genome sequence of Corynebacterium casei LMG S-19264T (=DSM 44701T), isolated from a smear-ripened cheese.</title>
        <authorList>
            <consortium name="US DOE Joint Genome Institute (JGI-PGF)"/>
            <person name="Walter F."/>
            <person name="Albersmeier A."/>
            <person name="Kalinowski J."/>
            <person name="Ruckert C."/>
        </authorList>
    </citation>
    <scope>NUCLEOTIDE SEQUENCE</scope>
    <source>
        <strain evidence="1">KCTC 12710</strain>
    </source>
</reference>